<dbReference type="InterPro" id="IPR012334">
    <property type="entry name" value="Pectin_lyas_fold"/>
</dbReference>
<evidence type="ECO:0000256" key="1">
    <source>
        <dbReference type="SAM" id="MobiDB-lite"/>
    </source>
</evidence>
<protein>
    <recommendedName>
        <fullName evidence="4">Right handed beta helix domain-containing protein</fullName>
    </recommendedName>
</protein>
<dbReference type="InParanoid" id="A0A078AXZ3"/>
<feature type="region of interest" description="Disordered" evidence="1">
    <location>
        <begin position="1"/>
        <end position="69"/>
    </location>
</feature>
<evidence type="ECO:0008006" key="4">
    <source>
        <dbReference type="Google" id="ProtNLM"/>
    </source>
</evidence>
<dbReference type="InterPro" id="IPR011050">
    <property type="entry name" value="Pectin_lyase_fold/virulence"/>
</dbReference>
<feature type="region of interest" description="Disordered" evidence="1">
    <location>
        <begin position="1168"/>
        <end position="1203"/>
    </location>
</feature>
<organism evidence="2 3">
    <name type="scientific">Stylonychia lemnae</name>
    <name type="common">Ciliate</name>
    <dbReference type="NCBI Taxonomy" id="5949"/>
    <lineage>
        <taxon>Eukaryota</taxon>
        <taxon>Sar</taxon>
        <taxon>Alveolata</taxon>
        <taxon>Ciliophora</taxon>
        <taxon>Intramacronucleata</taxon>
        <taxon>Spirotrichea</taxon>
        <taxon>Stichotrichia</taxon>
        <taxon>Sporadotrichida</taxon>
        <taxon>Oxytrichidae</taxon>
        <taxon>Stylonychinae</taxon>
        <taxon>Stylonychia</taxon>
    </lineage>
</organism>
<feature type="compositionally biased region" description="Polar residues" evidence="1">
    <location>
        <begin position="1"/>
        <end position="17"/>
    </location>
</feature>
<gene>
    <name evidence="2" type="primary">Contig740.g819</name>
    <name evidence="2" type="ORF">STYLEM_16061</name>
</gene>
<dbReference type="SUPFAM" id="SSF51126">
    <property type="entry name" value="Pectin lyase-like"/>
    <property type="match status" value="1"/>
</dbReference>
<accession>A0A078AXZ3</accession>
<name>A0A078AXZ3_STYLE</name>
<dbReference type="Gene3D" id="2.160.20.10">
    <property type="entry name" value="Single-stranded right-handed beta-helix, Pectin lyase-like"/>
    <property type="match status" value="1"/>
</dbReference>
<evidence type="ECO:0000313" key="2">
    <source>
        <dbReference type="EMBL" id="CDW86961.1"/>
    </source>
</evidence>
<dbReference type="EMBL" id="CCKQ01015161">
    <property type="protein sequence ID" value="CDW86961.1"/>
    <property type="molecule type" value="Genomic_DNA"/>
</dbReference>
<feature type="region of interest" description="Disordered" evidence="1">
    <location>
        <begin position="113"/>
        <end position="163"/>
    </location>
</feature>
<dbReference type="Proteomes" id="UP000039865">
    <property type="component" value="Unassembled WGS sequence"/>
</dbReference>
<keyword evidence="3" id="KW-1185">Reference proteome</keyword>
<sequence>MSSKNKQQPQLASLFQENLSNSSSKEDSKYKSSSNITVENENVNKKRLMQVAQLQQKNQNQSISESDNECEIDDCELDKTLLQKSPSVRHGSQLKKLNKAKSDALEDFQNSVGQSLDQEDISQTPNNSTLAIRDRKILISRQYSDNPKRPDQSQSPPCQEEVDNKLDESNKHDMSEIAIELNAPKLKSYKSNRSKISNEQSFSKQKINSIVYKSPTSEQMNGKRKFETPQPLPVIENQITKQADMPNLSHRVVGAILVVEDENVMNDTYHDADSLIMSERGDITTKNINTKNSNRLERRAPMPLMYQSIMKMPSNNLITEGSDNENQPNKVVVPYKVRMSDNSHQLRIRNKALMPVKKNMDFTAQNFGSQDGADVLKLNDEESGLIIISQRQRPVDDLEQACSYLSWEPKDFHLEGEDFIGQMTKSQPFSIAYQQDIEYNQNIFEDCGETRMFSLLQQTPKYTLGSTIKKNLQMSQLNSVHKSSIYLETLNNQNPADEPTMNLNRLTVTQGGDNQVYQNVSKFYNTQASMMQAVGKKKRQMQLIEAQANGRRVRQELEYSQYQDFKEYSLPSGFIIIDKEGPLSIQDSQLQEINGVNGSQVFLGQNNSLVFKNQQSDQLTIKIVQFELASPMVVNDYDTPKDHSNSLETVLINIIQDEESEHKDDSEVVTPRTKTIIFQDCAFIQDGRHEEMADVSPSFLSKKCMIAVKVQNFSKHVNYDIQFVNCIFLGYHHAIVCNEGNISISTFSCTFKKQKHESIIGIDLKLIKLSQSIFKKSTLSDCYKSAVMLQYNEKQQSKDPKIIDIQGSTFRKCQGIALTVVGNEQEVQKLSFFMKDSKFSLNQGQTAVKFENLQGFQYGRFDYRESNLTNNYHSTNPSPERLQKQDQMIKIMDCEVLDNKRNGIEINNVLAGFSIKRCNFKENKYSGVYINQIKTDTETAICNCCLKAQVRLTENFKTEGGESQLLMSQSPSKLVTKQTINNISKISECLISMNQMHGIEIKNYKQNDLKIEQNTLEDNFCDGINVLQDEGLEDHSVLDLNNSKNKSSINISRSPSKMTIIKRNLRPQMSHTKLHLGYNKIKSNKNCGLYYASPLNRLLYSYLIGNVFENNLNTDVFVQEESVFKMIFFLKLQGKQSNTLEQPIQKGFDNEEGQQNYIQLTCTEDSQTDDFKQKNKKSIKKYSGSVESSGNKQNRKPMNKRQSMSACFGKICKPSGNIRGHRYKNQSGQDYSKDSTAYQSRISYQNQQNQQQKVSLVQNQSFEINRNNSGIASNFDNQNHNRNDSEFFSKFNVGDQNNQESLRNVSASKQIQNPNNNQSKKSIKNVYEKSNNCRIF</sequence>
<feature type="compositionally biased region" description="Polar residues" evidence="1">
    <location>
        <begin position="113"/>
        <end position="130"/>
    </location>
</feature>
<feature type="compositionally biased region" description="Low complexity" evidence="1">
    <location>
        <begin position="50"/>
        <end position="61"/>
    </location>
</feature>
<reference evidence="2 3" key="1">
    <citation type="submission" date="2014-06" db="EMBL/GenBank/DDBJ databases">
        <authorList>
            <person name="Swart Estienne"/>
        </authorList>
    </citation>
    <scope>NUCLEOTIDE SEQUENCE [LARGE SCALE GENOMIC DNA]</scope>
    <source>
        <strain evidence="2 3">130c</strain>
    </source>
</reference>
<evidence type="ECO:0000313" key="3">
    <source>
        <dbReference type="Proteomes" id="UP000039865"/>
    </source>
</evidence>
<proteinExistence type="predicted"/>